<evidence type="ECO:0000313" key="2">
    <source>
        <dbReference type="EMBL" id="GGS38936.1"/>
    </source>
</evidence>
<dbReference type="Proteomes" id="UP000660680">
    <property type="component" value="Unassembled WGS sequence"/>
</dbReference>
<evidence type="ECO:0000313" key="3">
    <source>
        <dbReference type="Proteomes" id="UP000660680"/>
    </source>
</evidence>
<keyword evidence="3" id="KW-1185">Reference proteome</keyword>
<dbReference type="RefSeq" id="WP_189211638.1">
    <property type="nucleotide sequence ID" value="NZ_BMRB01000002.1"/>
</dbReference>
<reference evidence="2" key="2">
    <citation type="submission" date="2020-09" db="EMBL/GenBank/DDBJ databases">
        <authorList>
            <person name="Sun Q."/>
            <person name="Ohkuma M."/>
        </authorList>
    </citation>
    <scope>NUCLEOTIDE SEQUENCE</scope>
    <source>
        <strain evidence="2">JCM 3276</strain>
    </source>
</reference>
<evidence type="ECO:0000256" key="1">
    <source>
        <dbReference type="SAM" id="Phobius"/>
    </source>
</evidence>
<feature type="transmembrane region" description="Helical" evidence="1">
    <location>
        <begin position="109"/>
        <end position="135"/>
    </location>
</feature>
<keyword evidence="1" id="KW-0472">Membrane</keyword>
<comment type="caution">
    <text evidence="2">The sequence shown here is derived from an EMBL/GenBank/DDBJ whole genome shotgun (WGS) entry which is preliminary data.</text>
</comment>
<accession>A0A918LFC7</accession>
<feature type="transmembrane region" description="Helical" evidence="1">
    <location>
        <begin position="141"/>
        <end position="164"/>
    </location>
</feature>
<keyword evidence="1" id="KW-1133">Transmembrane helix</keyword>
<gene>
    <name evidence="2" type="ORF">GCM10010171_37350</name>
</gene>
<name>A0A918LFC7_9PSEU</name>
<sequence length="169" mass="19189">MWTWLCVALAVAVGSALIPFLNLELFVVGLAMQRPDIPWALMAAVVAVGHVTGKLFYYYAARGSIHLPRFMHRREKVMTDRRLRWQLRTKRIRGWVSWLREKCEAHPHWMFGTYSVSAVAGLPPFMAMTVLAGLVRMKVTAFLSAGIAGRFVRFSLLAASPAMFHGWFH</sequence>
<reference evidence="2" key="1">
    <citation type="journal article" date="2014" name="Int. J. Syst. Evol. Microbiol.">
        <title>Complete genome sequence of Corynebacterium casei LMG S-19264T (=DSM 44701T), isolated from a smear-ripened cheese.</title>
        <authorList>
            <consortium name="US DOE Joint Genome Institute (JGI-PGF)"/>
            <person name="Walter F."/>
            <person name="Albersmeier A."/>
            <person name="Kalinowski J."/>
            <person name="Ruckert C."/>
        </authorList>
    </citation>
    <scope>NUCLEOTIDE SEQUENCE</scope>
    <source>
        <strain evidence="2">JCM 3276</strain>
    </source>
</reference>
<protein>
    <submittedName>
        <fullName evidence="2">Membrane protein</fullName>
    </submittedName>
</protein>
<proteinExistence type="predicted"/>
<keyword evidence="1" id="KW-0812">Transmembrane</keyword>
<organism evidence="2 3">
    <name type="scientific">Actinokineospora fastidiosa</name>
    <dbReference type="NCBI Taxonomy" id="1816"/>
    <lineage>
        <taxon>Bacteria</taxon>
        <taxon>Bacillati</taxon>
        <taxon>Actinomycetota</taxon>
        <taxon>Actinomycetes</taxon>
        <taxon>Pseudonocardiales</taxon>
        <taxon>Pseudonocardiaceae</taxon>
        <taxon>Actinokineospora</taxon>
    </lineage>
</organism>
<feature type="transmembrane region" description="Helical" evidence="1">
    <location>
        <begin position="40"/>
        <end position="61"/>
    </location>
</feature>
<dbReference type="AlphaFoldDB" id="A0A918LFC7"/>
<dbReference type="EMBL" id="BMRB01000002">
    <property type="protein sequence ID" value="GGS38936.1"/>
    <property type="molecule type" value="Genomic_DNA"/>
</dbReference>